<name>A0A183HSH1_9BILA</name>
<dbReference type="AlphaFoldDB" id="A0A183HSH1"/>
<protein>
    <submittedName>
        <fullName evidence="3">START domain-containing protein</fullName>
    </submittedName>
</protein>
<proteinExistence type="predicted"/>
<sequence length="152" mass="17596">MMKRIKQEISKQIIRHPVISKLAGLMNELEKQKAYFYKMCYNEPKSTQTFQANIYDEAAIASSSSSSFDNQSSSKTVSGKDDNVVFQLVDESPVWDVKAIYERKTIPLTKWENPSSSDLLKTAREGEGIFSKRWVLRRFACRRWENVSVILF</sequence>
<evidence type="ECO:0000313" key="2">
    <source>
        <dbReference type="Proteomes" id="UP000267606"/>
    </source>
</evidence>
<accession>A0A183HSH1</accession>
<evidence type="ECO:0000313" key="1">
    <source>
        <dbReference type="EMBL" id="VDO68400.1"/>
    </source>
</evidence>
<dbReference type="WBParaSite" id="OFLC_0001043201-mRNA-1">
    <property type="protein sequence ID" value="OFLC_0001043201-mRNA-1"/>
    <property type="gene ID" value="OFLC_0001043201"/>
</dbReference>
<reference evidence="1 2" key="2">
    <citation type="submission" date="2018-11" db="EMBL/GenBank/DDBJ databases">
        <authorList>
            <consortium name="Pathogen Informatics"/>
        </authorList>
    </citation>
    <scope>NUCLEOTIDE SEQUENCE [LARGE SCALE GENOMIC DNA]</scope>
</reference>
<dbReference type="Proteomes" id="UP000267606">
    <property type="component" value="Unassembled WGS sequence"/>
</dbReference>
<organism evidence="3">
    <name type="scientific">Onchocerca flexuosa</name>
    <dbReference type="NCBI Taxonomy" id="387005"/>
    <lineage>
        <taxon>Eukaryota</taxon>
        <taxon>Metazoa</taxon>
        <taxon>Ecdysozoa</taxon>
        <taxon>Nematoda</taxon>
        <taxon>Chromadorea</taxon>
        <taxon>Rhabditida</taxon>
        <taxon>Spirurina</taxon>
        <taxon>Spiruromorpha</taxon>
        <taxon>Filarioidea</taxon>
        <taxon>Onchocercidae</taxon>
        <taxon>Onchocerca</taxon>
    </lineage>
</organism>
<reference evidence="3" key="1">
    <citation type="submission" date="2016-06" db="UniProtKB">
        <authorList>
            <consortium name="WormBaseParasite"/>
        </authorList>
    </citation>
    <scope>IDENTIFICATION</scope>
</reference>
<dbReference type="EMBL" id="UZAJ01013892">
    <property type="protein sequence ID" value="VDO68400.1"/>
    <property type="molecule type" value="Genomic_DNA"/>
</dbReference>
<gene>
    <name evidence="1" type="ORF">OFLC_LOCUS10432</name>
</gene>
<evidence type="ECO:0000313" key="3">
    <source>
        <dbReference type="WBParaSite" id="OFLC_0001043201-mRNA-1"/>
    </source>
</evidence>
<keyword evidence="2" id="KW-1185">Reference proteome</keyword>